<dbReference type="PANTHER" id="PTHR10589:SF16">
    <property type="entry name" value="UBIQUITIN CARBOXYL-TERMINAL HYDROLASE ISOZYME L5"/>
    <property type="match status" value="1"/>
</dbReference>
<proteinExistence type="inferred from homology"/>
<dbReference type="InterPro" id="IPR038765">
    <property type="entry name" value="Papain-like_cys_pep_sf"/>
</dbReference>
<feature type="region of interest" description="Disordered" evidence="9">
    <location>
        <begin position="1"/>
        <end position="24"/>
    </location>
</feature>
<feature type="compositionally biased region" description="Low complexity" evidence="9">
    <location>
        <begin position="161"/>
        <end position="187"/>
    </location>
</feature>
<comment type="caution">
    <text evidence="11">The sequence shown here is derived from an EMBL/GenBank/DDBJ whole genome shotgun (WGS) entry which is preliminary data.</text>
</comment>
<organism evidence="11 12">
    <name type="scientific">Phycomyces blakesleeanus</name>
    <dbReference type="NCBI Taxonomy" id="4837"/>
    <lineage>
        <taxon>Eukaryota</taxon>
        <taxon>Fungi</taxon>
        <taxon>Fungi incertae sedis</taxon>
        <taxon>Mucoromycota</taxon>
        <taxon>Mucoromycotina</taxon>
        <taxon>Mucoromycetes</taxon>
        <taxon>Mucorales</taxon>
        <taxon>Phycomycetaceae</taxon>
        <taxon>Phycomyces</taxon>
    </lineage>
</organism>
<dbReference type="EC" id="3.4.19.12" evidence="3"/>
<evidence type="ECO:0000256" key="5">
    <source>
        <dbReference type="ARBA" id="ARBA00022786"/>
    </source>
</evidence>
<keyword evidence="7" id="KW-0788">Thiol protease</keyword>
<evidence type="ECO:0000313" key="12">
    <source>
        <dbReference type="Proteomes" id="UP001448207"/>
    </source>
</evidence>
<dbReference type="EMBL" id="JBCLYO010000027">
    <property type="protein sequence ID" value="KAL0077573.1"/>
    <property type="molecule type" value="Genomic_DNA"/>
</dbReference>
<feature type="compositionally biased region" description="Polar residues" evidence="9">
    <location>
        <begin position="190"/>
        <end position="200"/>
    </location>
</feature>
<evidence type="ECO:0000256" key="1">
    <source>
        <dbReference type="ARBA" id="ARBA00000707"/>
    </source>
</evidence>
<reference evidence="11 12" key="1">
    <citation type="submission" date="2024-04" db="EMBL/GenBank/DDBJ databases">
        <title>Symmetric and asymmetric DNA N6-adenine methylation regulates different biological responses in Mucorales.</title>
        <authorList>
            <consortium name="Lawrence Berkeley National Laboratory"/>
            <person name="Lax C."/>
            <person name="Mondo S.J."/>
            <person name="Osorio-Concepcion M."/>
            <person name="Muszewska A."/>
            <person name="Corrochano-Luque M."/>
            <person name="Gutierrez G."/>
            <person name="Riley R."/>
            <person name="Lipzen A."/>
            <person name="Guo J."/>
            <person name="Hundley H."/>
            <person name="Amirebrahimi M."/>
            <person name="Ng V."/>
            <person name="Lorenzo-Gutierrez D."/>
            <person name="Binder U."/>
            <person name="Yang J."/>
            <person name="Song Y."/>
            <person name="Canovas D."/>
            <person name="Navarro E."/>
            <person name="Freitag M."/>
            <person name="Gabaldon T."/>
            <person name="Grigoriev I.V."/>
            <person name="Corrochano L.M."/>
            <person name="Nicolas F.E."/>
            <person name="Garre V."/>
        </authorList>
    </citation>
    <scope>NUCLEOTIDE SEQUENCE [LARGE SCALE GENOMIC DNA]</scope>
    <source>
        <strain evidence="11 12">L51</strain>
    </source>
</reference>
<dbReference type="PANTHER" id="PTHR10589">
    <property type="entry name" value="UBIQUITIN CARBOXYL-TERMINAL HYDROLASE"/>
    <property type="match status" value="1"/>
</dbReference>
<gene>
    <name evidence="11" type="ORF">J3Q64DRAFT_1768290</name>
</gene>
<keyword evidence="4" id="KW-0645">Protease</keyword>
<keyword evidence="12" id="KW-1185">Reference proteome</keyword>
<feature type="region of interest" description="Disordered" evidence="9">
    <location>
        <begin position="36"/>
        <end position="200"/>
    </location>
</feature>
<comment type="catalytic activity">
    <reaction evidence="1">
        <text>Thiol-dependent hydrolysis of ester, thioester, amide, peptide and isopeptide bonds formed by the C-terminal Gly of ubiquitin (a 76-residue protein attached to proteins as an intracellular targeting signal).</text>
        <dbReference type="EC" id="3.4.19.12"/>
    </reaction>
</comment>
<evidence type="ECO:0000256" key="4">
    <source>
        <dbReference type="ARBA" id="ARBA00022670"/>
    </source>
</evidence>
<dbReference type="SUPFAM" id="SSF54001">
    <property type="entry name" value="Cysteine proteinases"/>
    <property type="match status" value="1"/>
</dbReference>
<evidence type="ECO:0000256" key="6">
    <source>
        <dbReference type="ARBA" id="ARBA00022801"/>
    </source>
</evidence>
<dbReference type="InterPro" id="IPR001578">
    <property type="entry name" value="Peptidase_C12_UCH"/>
</dbReference>
<evidence type="ECO:0000256" key="8">
    <source>
        <dbReference type="PROSITE-ProRule" id="PRU01393"/>
    </source>
</evidence>
<protein>
    <recommendedName>
        <fullName evidence="3">ubiquitinyl hydrolase 1</fullName>
        <ecNumber evidence="3">3.4.19.12</ecNumber>
    </recommendedName>
</protein>
<keyword evidence="6 11" id="KW-0378">Hydrolase</keyword>
<keyword evidence="5" id="KW-0833">Ubl conjugation pathway</keyword>
<comment type="caution">
    <text evidence="8">Lacks conserved residue(s) required for the propagation of feature annotation.</text>
</comment>
<feature type="compositionally biased region" description="Low complexity" evidence="9">
    <location>
        <begin position="126"/>
        <end position="136"/>
    </location>
</feature>
<sequence length="352" mass="38322">MDPNSSGQRYSKRLKKEDPATETEIQEEILMSLSAPVVATAAPRKRGRKPANRENPEQIPVTVSTVATTAVSGPRKRGRKPANREEPEKIPATLPTVATTATTAVSGPRKRGRKPANRQDPEKIPVTVSTTTTAVTGPRKRGRKPANRENPGRTPVSLSTAAAAIADSDAQNTTSRMSTRSTSAAKTASEHPQQISQSKPANETDIFFAPWCTVESDPDIFTEMVQKYGVKNIIIQEIFDLDSKYFDAKSLLEGQNVHGLIFGFSYTEPELAKDDTAFDLDAKGIFYPSQVITNACATLALLGVLLNCRNYVDLGEELTVFKDLVKGFDPISLGSAIGNNQLLRETHNYFAT</sequence>
<dbReference type="Proteomes" id="UP001448207">
    <property type="component" value="Unassembled WGS sequence"/>
</dbReference>
<dbReference type="InterPro" id="IPR036959">
    <property type="entry name" value="Peptidase_C12_UCH_sf"/>
</dbReference>
<dbReference type="PROSITE" id="PS52048">
    <property type="entry name" value="UCH_DOMAIN"/>
    <property type="match status" value="1"/>
</dbReference>
<evidence type="ECO:0000256" key="2">
    <source>
        <dbReference type="ARBA" id="ARBA00009326"/>
    </source>
</evidence>
<name>A0ABR3AND2_PHYBL</name>
<feature type="domain" description="UCH catalytic" evidence="10">
    <location>
        <begin position="210"/>
        <end position="352"/>
    </location>
</feature>
<evidence type="ECO:0000313" key="11">
    <source>
        <dbReference type="EMBL" id="KAL0077573.1"/>
    </source>
</evidence>
<accession>A0ABR3AND2</accession>
<feature type="compositionally biased region" description="Low complexity" evidence="9">
    <location>
        <begin position="91"/>
        <end position="105"/>
    </location>
</feature>
<evidence type="ECO:0000256" key="9">
    <source>
        <dbReference type="SAM" id="MobiDB-lite"/>
    </source>
</evidence>
<comment type="similarity">
    <text evidence="2 8">Belongs to the peptidase C12 family.</text>
</comment>
<evidence type="ECO:0000256" key="3">
    <source>
        <dbReference type="ARBA" id="ARBA00012759"/>
    </source>
</evidence>
<evidence type="ECO:0000259" key="10">
    <source>
        <dbReference type="PROSITE" id="PS52048"/>
    </source>
</evidence>
<dbReference type="Gene3D" id="3.40.532.10">
    <property type="entry name" value="Peptidase C12, ubiquitin carboxyl-terminal hydrolase"/>
    <property type="match status" value="1"/>
</dbReference>
<feature type="compositionally biased region" description="Low complexity" evidence="9">
    <location>
        <begin position="61"/>
        <end position="72"/>
    </location>
</feature>
<evidence type="ECO:0000256" key="7">
    <source>
        <dbReference type="ARBA" id="ARBA00022807"/>
    </source>
</evidence>
<dbReference type="Pfam" id="PF01088">
    <property type="entry name" value="Peptidase_C12"/>
    <property type="match status" value="1"/>
</dbReference>
<dbReference type="GO" id="GO:0016787">
    <property type="term" value="F:hydrolase activity"/>
    <property type="evidence" value="ECO:0007669"/>
    <property type="project" value="UniProtKB-KW"/>
</dbReference>